<dbReference type="GO" id="GO:0005975">
    <property type="term" value="P:carbohydrate metabolic process"/>
    <property type="evidence" value="ECO:0007669"/>
    <property type="project" value="InterPro"/>
</dbReference>
<dbReference type="InterPro" id="IPR006047">
    <property type="entry name" value="GH13_cat_dom"/>
</dbReference>
<evidence type="ECO:0000256" key="14">
    <source>
        <dbReference type="PIRSR" id="PIRSR001024-5"/>
    </source>
</evidence>
<feature type="binding site" evidence="14">
    <location>
        <position position="223"/>
    </location>
    <ligand>
        <name>substrate</name>
    </ligand>
</feature>
<evidence type="ECO:0000256" key="12">
    <source>
        <dbReference type="PIRSR" id="PIRSR001024-2"/>
    </source>
</evidence>
<evidence type="ECO:0000259" key="16">
    <source>
        <dbReference type="SMART" id="SM00642"/>
    </source>
</evidence>
<feature type="binding site" evidence="14">
    <location>
        <position position="135"/>
    </location>
    <ligand>
        <name>substrate</name>
    </ligand>
</feature>
<feature type="domain" description="Glycosyl hydrolase family 13 catalytic" evidence="16">
    <location>
        <begin position="35"/>
        <end position="347"/>
    </location>
</feature>
<keyword evidence="15" id="KW-0812">Transmembrane</keyword>
<feature type="binding site" evidence="14">
    <location>
        <position position="285"/>
    </location>
    <ligand>
        <name>substrate</name>
    </ligand>
</feature>
<evidence type="ECO:0000256" key="11">
    <source>
        <dbReference type="PIRSR" id="PIRSR001024-1"/>
    </source>
</evidence>
<evidence type="ECO:0000256" key="5">
    <source>
        <dbReference type="ARBA" id="ARBA00022723"/>
    </source>
</evidence>
<evidence type="ECO:0000256" key="9">
    <source>
        <dbReference type="ARBA" id="ARBA00023277"/>
    </source>
</evidence>
<keyword evidence="6" id="KW-0732">Signal</keyword>
<dbReference type="EMBL" id="CAJPWZ010003312">
    <property type="protein sequence ID" value="CAG2256694.1"/>
    <property type="molecule type" value="Genomic_DNA"/>
</dbReference>
<dbReference type="AlphaFoldDB" id="A0A8S3VNH8"/>
<dbReference type="GO" id="GO:0004556">
    <property type="term" value="F:alpha-amylase activity"/>
    <property type="evidence" value="ECO:0007669"/>
    <property type="project" value="UniProtKB-EC"/>
</dbReference>
<comment type="cofactor">
    <cofactor evidence="2">
        <name>Ca(2+)</name>
        <dbReference type="ChEBI" id="CHEBI:29108"/>
    </cofactor>
</comment>
<evidence type="ECO:0000256" key="13">
    <source>
        <dbReference type="PIRSR" id="PIRSR001024-4"/>
    </source>
</evidence>
<feature type="binding site" evidence="14">
    <location>
        <position position="332"/>
    </location>
    <ligand>
        <name>substrate</name>
    </ligand>
</feature>
<dbReference type="OrthoDB" id="1740265at2759"/>
<keyword evidence="8" id="KW-0106">Calcium</keyword>
<keyword evidence="13" id="KW-1015">Disulfide bond</keyword>
<dbReference type="PANTHER" id="PTHR10357:SF215">
    <property type="entry name" value="ALPHA-AMYLASE 1"/>
    <property type="match status" value="1"/>
</dbReference>
<keyword evidence="9" id="KW-0119">Carbohydrate metabolism</keyword>
<feature type="binding site" evidence="14">
    <location>
        <position position="193"/>
    </location>
    <ligand>
        <name>substrate</name>
    </ligand>
</feature>
<dbReference type="InterPro" id="IPR013777">
    <property type="entry name" value="A-amylase-like"/>
</dbReference>
<dbReference type="SMART" id="SM00642">
    <property type="entry name" value="Aamy"/>
    <property type="match status" value="1"/>
</dbReference>
<evidence type="ECO:0000256" key="2">
    <source>
        <dbReference type="ARBA" id="ARBA00001913"/>
    </source>
</evidence>
<organism evidence="17 18">
    <name type="scientific">Mytilus edulis</name>
    <name type="common">Blue mussel</name>
    <dbReference type="NCBI Taxonomy" id="6550"/>
    <lineage>
        <taxon>Eukaryota</taxon>
        <taxon>Metazoa</taxon>
        <taxon>Spiralia</taxon>
        <taxon>Lophotrochozoa</taxon>
        <taxon>Mollusca</taxon>
        <taxon>Bivalvia</taxon>
        <taxon>Autobranchia</taxon>
        <taxon>Pteriomorphia</taxon>
        <taxon>Mytilida</taxon>
        <taxon>Mytiloidea</taxon>
        <taxon>Mytilidae</taxon>
        <taxon>Mytilinae</taxon>
        <taxon>Mytilus</taxon>
    </lineage>
</organism>
<feature type="disulfide bond" evidence="13">
    <location>
        <begin position="143"/>
        <end position="157"/>
    </location>
</feature>
<feature type="transmembrane region" description="Helical" evidence="15">
    <location>
        <begin position="447"/>
        <end position="470"/>
    </location>
</feature>
<evidence type="ECO:0000256" key="1">
    <source>
        <dbReference type="ARBA" id="ARBA00000548"/>
    </source>
</evidence>
<dbReference type="Pfam" id="PF00128">
    <property type="entry name" value="Alpha-amylase"/>
    <property type="match status" value="2"/>
</dbReference>
<dbReference type="Gene3D" id="2.60.40.1180">
    <property type="entry name" value="Golgi alpha-mannosidase II"/>
    <property type="match status" value="1"/>
</dbReference>
<evidence type="ECO:0000256" key="15">
    <source>
        <dbReference type="SAM" id="Phobius"/>
    </source>
</evidence>
<comment type="similarity">
    <text evidence="3">Belongs to the glycosyl hydrolase 13 family.</text>
</comment>
<name>A0A8S3VNH8_MYTED</name>
<comment type="catalytic activity">
    <reaction evidence="1">
        <text>Endohydrolysis of (1-&gt;4)-alpha-D-glucosidic linkages in polysaccharides containing three or more (1-&gt;4)-alpha-linked D-glucose units.</text>
        <dbReference type="EC" id="3.2.1.1"/>
    </reaction>
</comment>
<evidence type="ECO:0000256" key="4">
    <source>
        <dbReference type="ARBA" id="ARBA00012595"/>
    </source>
</evidence>
<dbReference type="InterPro" id="IPR013780">
    <property type="entry name" value="Glyco_hydro_b"/>
</dbReference>
<dbReference type="Gene3D" id="3.20.20.80">
    <property type="entry name" value="Glycosidases"/>
    <property type="match status" value="1"/>
</dbReference>
<feature type="disulfide bond" evidence="13">
    <location>
        <begin position="50"/>
        <end position="57"/>
    </location>
</feature>
<dbReference type="PANTHER" id="PTHR10357">
    <property type="entry name" value="ALPHA-AMYLASE FAMILY MEMBER"/>
    <property type="match status" value="1"/>
</dbReference>
<gene>
    <name evidence="17" type="ORF">MEDL_68011</name>
</gene>
<feature type="binding site" evidence="14">
    <location>
        <position position="96"/>
    </location>
    <ligand>
        <name>substrate</name>
    </ligand>
</feature>
<dbReference type="PIRSF" id="PIRSF001024">
    <property type="entry name" value="Alph-amyl_fung"/>
    <property type="match status" value="1"/>
</dbReference>
<dbReference type="InterPro" id="IPR017853">
    <property type="entry name" value="GH"/>
</dbReference>
<proteinExistence type="inferred from homology"/>
<keyword evidence="7 17" id="KW-0378">Hydrolase</keyword>
<dbReference type="SUPFAM" id="SSF51445">
    <property type="entry name" value="(Trans)glycosidases"/>
    <property type="match status" value="1"/>
</dbReference>
<reference evidence="17" key="1">
    <citation type="submission" date="2021-03" db="EMBL/GenBank/DDBJ databases">
        <authorList>
            <person name="Bekaert M."/>
        </authorList>
    </citation>
    <scope>NUCLEOTIDE SEQUENCE</scope>
</reference>
<keyword evidence="15" id="KW-0472">Membrane</keyword>
<evidence type="ECO:0000313" key="17">
    <source>
        <dbReference type="EMBL" id="CAG2256694.1"/>
    </source>
</evidence>
<dbReference type="GO" id="GO:0005509">
    <property type="term" value="F:calcium ion binding"/>
    <property type="evidence" value="ECO:0007669"/>
    <property type="project" value="InterPro"/>
</dbReference>
<feature type="active site" description="Nucleophile" evidence="11">
    <location>
        <position position="195"/>
    </location>
</feature>
<evidence type="ECO:0000256" key="8">
    <source>
        <dbReference type="ARBA" id="ARBA00022837"/>
    </source>
</evidence>
<feature type="site" description="Transition state stabilizer" evidence="12">
    <location>
        <position position="285"/>
    </location>
</feature>
<accession>A0A8S3VNH8</accession>
<evidence type="ECO:0000256" key="6">
    <source>
        <dbReference type="ARBA" id="ARBA00022729"/>
    </source>
</evidence>
<evidence type="ECO:0000313" key="18">
    <source>
        <dbReference type="Proteomes" id="UP000683360"/>
    </source>
</evidence>
<keyword evidence="5" id="KW-0479">Metal-binding</keyword>
<sequence>MEIKNNLPGRLLALGGVFMNYSNFKDGRKSDMINQILTDRFAAEDEPTSCTDLRSYCGGTFRGIVEKLNYISGLGANAIWISPIVVNTPKGYHGYWAKDIYNFNEHFGTEEDFKYLLSECRKRDIWVMVDVVANHMGYTDGCCWNIDCDKQQLVEICRLAKLPDLNQSNQYVRSTLLHWISELTKKYGIDGYRIDTVTEVAKDFWSEFQVAAGVFCLGEASSGNITYTAEYQGPLNSILNYPLYYTMKRVFTGNQSMKTLTTTVDQEIMKFEDITVLGNFIDNHDVQRFFSISPNITMLMNNLAYVLLSQGIPIIYYGTEQAFNGRNDPENREALWPHYNKRQRYLRRRSDLDFSSDQQTEVYASDDYFILSRGDKHQVLIFITNKISDGNLTKTFPVNIYTDGTVLVNIENDRDFIEVTNHSIDVQFYKNMPKVYRLQTNTNRGDLIRVSIIMTILSSSLVTLGIYWVAS</sequence>
<evidence type="ECO:0000256" key="10">
    <source>
        <dbReference type="ARBA" id="ARBA00023295"/>
    </source>
</evidence>
<comment type="caution">
    <text evidence="17">The sequence shown here is derived from an EMBL/GenBank/DDBJ whole genome shotgun (WGS) entry which is preliminary data.</text>
</comment>
<dbReference type="EC" id="3.2.1.1" evidence="4"/>
<keyword evidence="15" id="KW-1133">Transmembrane helix</keyword>
<evidence type="ECO:0000256" key="3">
    <source>
        <dbReference type="ARBA" id="ARBA00008061"/>
    </source>
</evidence>
<protein>
    <recommendedName>
        <fullName evidence="4">alpha-amylase</fullName>
        <ecNumber evidence="4">3.2.1.1</ecNumber>
    </recommendedName>
</protein>
<keyword evidence="18" id="KW-1185">Reference proteome</keyword>
<feature type="active site" description="Proton donor" evidence="11">
    <location>
        <position position="219"/>
    </location>
</feature>
<dbReference type="Proteomes" id="UP000683360">
    <property type="component" value="Unassembled WGS sequence"/>
</dbReference>
<keyword evidence="10 17" id="KW-0326">Glycosidase</keyword>
<evidence type="ECO:0000256" key="7">
    <source>
        <dbReference type="ARBA" id="ARBA00022801"/>
    </source>
</evidence>